<dbReference type="SUPFAM" id="SSF89550">
    <property type="entry name" value="PHP domain-like"/>
    <property type="match status" value="1"/>
</dbReference>
<dbReference type="Gene3D" id="3.20.20.140">
    <property type="entry name" value="Metal-dependent hydrolases"/>
    <property type="match status" value="1"/>
</dbReference>
<reference evidence="3" key="1">
    <citation type="submission" date="2015-08" db="EMBL/GenBank/DDBJ databases">
        <title>Genome sequence of the strict anaerobe Clostridium homopropionicum LuHBu1 (DSM 5847T).</title>
        <authorList>
            <person name="Poehlein A."/>
            <person name="Beck M."/>
            <person name="Schiel-Bengelsdorf B."/>
            <person name="Bengelsdorf F.R."/>
            <person name="Daniel R."/>
            <person name="Duerre P."/>
        </authorList>
    </citation>
    <scope>NUCLEOTIDE SEQUENCE [LARGE SCALE GENOMIC DNA]</scope>
    <source>
        <strain evidence="3">DSM 5847</strain>
    </source>
</reference>
<feature type="domain" description="Polymerase/histidinol phosphatase N-terminal" evidence="1">
    <location>
        <begin position="5"/>
        <end position="70"/>
    </location>
</feature>
<dbReference type="PATRIC" id="fig|1121318.3.peg.1333"/>
<evidence type="ECO:0000313" key="2">
    <source>
        <dbReference type="EMBL" id="KOA20124.1"/>
    </source>
</evidence>
<dbReference type="AlphaFoldDB" id="A0A0L6ZAX3"/>
<dbReference type="PANTHER" id="PTHR42924:SF3">
    <property type="entry name" value="POLYMERASE_HISTIDINOL PHOSPHATASE N-TERMINAL DOMAIN-CONTAINING PROTEIN"/>
    <property type="match status" value="1"/>
</dbReference>
<comment type="caution">
    <text evidence="2">The sequence shown here is derived from an EMBL/GenBank/DDBJ whole genome shotgun (WGS) entry which is preliminary data.</text>
</comment>
<accession>A0A0L6ZAX3</accession>
<dbReference type="STRING" id="36844.SAMN04488501_111156"/>
<dbReference type="RefSeq" id="WP_052220902.1">
    <property type="nucleotide sequence ID" value="NZ_LHUR01000018.1"/>
</dbReference>
<dbReference type="Proteomes" id="UP000037043">
    <property type="component" value="Unassembled WGS sequence"/>
</dbReference>
<dbReference type="EMBL" id="LHUR01000018">
    <property type="protein sequence ID" value="KOA20124.1"/>
    <property type="molecule type" value="Genomic_DNA"/>
</dbReference>
<dbReference type="InterPro" id="IPR016195">
    <property type="entry name" value="Pol/histidinol_Pase-like"/>
</dbReference>
<dbReference type="GO" id="GO:0035312">
    <property type="term" value="F:5'-3' DNA exonuclease activity"/>
    <property type="evidence" value="ECO:0007669"/>
    <property type="project" value="TreeGrafter"/>
</dbReference>
<dbReference type="PANTHER" id="PTHR42924">
    <property type="entry name" value="EXONUCLEASE"/>
    <property type="match status" value="1"/>
</dbReference>
<sequence length="278" mass="31167">MYNKGDFHLHTNASDGKLAPKELVSLAKLEKLDIIAITDHDNTFGVEEAIKEGNNIGVKVIPGIELSTRYNGESIHILGYFSSNSYSSSSFQQYLQDIQDFRIKRAEKIVFNLKKLFNIELSLDNLLLSNNGIIARPHIAKAIIEAGYPYTYDYIFDNFIGSTSPAYVPNKEISIEEGIEVLKSVNAITGLAHPVLIKNSPVEEILQFNFDCIEGIYPLNEPEDELRFRTLAEKYKKIITAGSDYHGIEESDSKHGYLGKSVLQGMDLKIFLEKIGSL</sequence>
<name>A0A0L6ZAX3_9CLOT</name>
<evidence type="ECO:0000313" key="3">
    <source>
        <dbReference type="Proteomes" id="UP000037043"/>
    </source>
</evidence>
<organism evidence="2 3">
    <name type="scientific">Clostridium homopropionicum DSM 5847</name>
    <dbReference type="NCBI Taxonomy" id="1121318"/>
    <lineage>
        <taxon>Bacteria</taxon>
        <taxon>Bacillati</taxon>
        <taxon>Bacillota</taxon>
        <taxon>Clostridia</taxon>
        <taxon>Eubacteriales</taxon>
        <taxon>Clostridiaceae</taxon>
        <taxon>Clostridium</taxon>
    </lineage>
</organism>
<dbReference type="Gene3D" id="1.10.150.650">
    <property type="match status" value="1"/>
</dbReference>
<protein>
    <recommendedName>
        <fullName evidence="1">Polymerase/histidinol phosphatase N-terminal domain-containing protein</fullName>
    </recommendedName>
</protein>
<dbReference type="Pfam" id="PF02811">
    <property type="entry name" value="PHP"/>
    <property type="match status" value="1"/>
</dbReference>
<evidence type="ECO:0000259" key="1">
    <source>
        <dbReference type="SMART" id="SM00481"/>
    </source>
</evidence>
<gene>
    <name evidence="2" type="ORF">CLHOM_13190</name>
</gene>
<dbReference type="InterPro" id="IPR003141">
    <property type="entry name" value="Pol/His_phosphatase_N"/>
</dbReference>
<dbReference type="SMART" id="SM00481">
    <property type="entry name" value="POLIIIAc"/>
    <property type="match status" value="1"/>
</dbReference>
<proteinExistence type="predicted"/>
<dbReference type="InterPro" id="IPR052018">
    <property type="entry name" value="PHP_domain"/>
</dbReference>
<dbReference type="GO" id="GO:0004534">
    <property type="term" value="F:5'-3' RNA exonuclease activity"/>
    <property type="evidence" value="ECO:0007669"/>
    <property type="project" value="TreeGrafter"/>
</dbReference>
<keyword evidence="3" id="KW-1185">Reference proteome</keyword>
<dbReference type="CDD" id="cd07438">
    <property type="entry name" value="PHP_HisPPase_AMP"/>
    <property type="match status" value="1"/>
</dbReference>
<dbReference type="InterPro" id="IPR004013">
    <property type="entry name" value="PHP_dom"/>
</dbReference>